<accession>G2GI61</accession>
<dbReference type="PROSITE" id="PS51257">
    <property type="entry name" value="PROKAR_LIPOPROTEIN"/>
    <property type="match status" value="1"/>
</dbReference>
<sequence length="261" mass="26188">MRGAATVTVGVLSFALVTGCGGGSGDAKGSKEPSASGTSGGQAAKALSAAELKKAIIAQGDVDGYKVDASGKQLPKSKDQIKSSDTKCLPLAYAMGGLAPGDATAATAVMATQEKKPSADASKSLEDLSEGEVADSLTAAMSLNMTVVGLSSYDGEGAARTFKSVSDGVRNCSGGFPLAMQGTDQKLTGITEEKSSGTGDESVAFTAVSKQGGDVATTHVEVVRQGGTIATYYTIDIGLMMTDKPYAVPADLVKAQAAKLK</sequence>
<evidence type="ECO:0008006" key="4">
    <source>
        <dbReference type="Google" id="ProtNLM"/>
    </source>
</evidence>
<name>G2GI61_9ACTN</name>
<dbReference type="AlphaFoldDB" id="G2GI61"/>
<proteinExistence type="predicted"/>
<gene>
    <name evidence="2" type="ORF">SZN_26004</name>
</gene>
<comment type="caution">
    <text evidence="2">The sequence shown here is derived from an EMBL/GenBank/DDBJ whole genome shotgun (WGS) entry which is preliminary data.</text>
</comment>
<reference evidence="2 3" key="1">
    <citation type="submission" date="2011-08" db="EMBL/GenBank/DDBJ databases">
        <authorList>
            <person name="Lin Y."/>
            <person name="Hao X."/>
            <person name="Johnstone L."/>
            <person name="Miller S.J."/>
            <person name="Wei G."/>
            <person name="Rensing C."/>
        </authorList>
    </citation>
    <scope>NUCLEOTIDE SEQUENCE [LARGE SCALE GENOMIC DNA]</scope>
    <source>
        <strain evidence="2 3">K42</strain>
    </source>
</reference>
<keyword evidence="3" id="KW-1185">Reference proteome</keyword>
<feature type="region of interest" description="Disordered" evidence="1">
    <location>
        <begin position="22"/>
        <end position="43"/>
    </location>
</feature>
<evidence type="ECO:0000313" key="3">
    <source>
        <dbReference type="Proteomes" id="UP000004217"/>
    </source>
</evidence>
<evidence type="ECO:0000256" key="1">
    <source>
        <dbReference type="SAM" id="MobiDB-lite"/>
    </source>
</evidence>
<dbReference type="PATRIC" id="fig|700597.3.peg.5106"/>
<protein>
    <recommendedName>
        <fullName evidence="4">Lipoprotein</fullName>
    </recommendedName>
</protein>
<organism evidence="2 3">
    <name type="scientific">Streptomyces zinciresistens K42</name>
    <dbReference type="NCBI Taxonomy" id="700597"/>
    <lineage>
        <taxon>Bacteria</taxon>
        <taxon>Bacillati</taxon>
        <taxon>Actinomycetota</taxon>
        <taxon>Actinomycetes</taxon>
        <taxon>Kitasatosporales</taxon>
        <taxon>Streptomycetaceae</taxon>
        <taxon>Streptomyces</taxon>
    </lineage>
</organism>
<dbReference type="Proteomes" id="UP000004217">
    <property type="component" value="Unassembled WGS sequence"/>
</dbReference>
<dbReference type="EMBL" id="AGBF01000122">
    <property type="protein sequence ID" value="EGX56793.1"/>
    <property type="molecule type" value="Genomic_DNA"/>
</dbReference>
<evidence type="ECO:0000313" key="2">
    <source>
        <dbReference type="EMBL" id="EGX56793.1"/>
    </source>
</evidence>